<protein>
    <submittedName>
        <fullName evidence="1">Uncharacterized protein</fullName>
    </submittedName>
</protein>
<keyword evidence="2" id="KW-1185">Reference proteome</keyword>
<accession>A0A931I792</accession>
<reference evidence="1" key="1">
    <citation type="submission" date="2020-11" db="EMBL/GenBank/DDBJ databases">
        <title>Nocardia NEAU-351.nov., a novel actinomycete isolated from the cow dung.</title>
        <authorList>
            <person name="Zhang X."/>
        </authorList>
    </citation>
    <scope>NUCLEOTIDE SEQUENCE</scope>
    <source>
        <strain evidence="1">NEAU-351</strain>
    </source>
</reference>
<evidence type="ECO:0000313" key="2">
    <source>
        <dbReference type="Proteomes" id="UP000655751"/>
    </source>
</evidence>
<dbReference type="EMBL" id="JADMLG010000002">
    <property type="protein sequence ID" value="MBH0775541.1"/>
    <property type="molecule type" value="Genomic_DNA"/>
</dbReference>
<proteinExistence type="predicted"/>
<dbReference type="RefSeq" id="WP_196147906.1">
    <property type="nucleotide sequence ID" value="NZ_JADMLG010000002.1"/>
</dbReference>
<dbReference type="Proteomes" id="UP000655751">
    <property type="component" value="Unassembled WGS sequence"/>
</dbReference>
<comment type="caution">
    <text evidence="1">The sequence shown here is derived from an EMBL/GenBank/DDBJ whole genome shotgun (WGS) entry which is preliminary data.</text>
</comment>
<dbReference type="AlphaFoldDB" id="A0A931I792"/>
<gene>
    <name evidence="1" type="ORF">IT779_04455</name>
</gene>
<evidence type="ECO:0000313" key="1">
    <source>
        <dbReference type="EMBL" id="MBH0775541.1"/>
    </source>
</evidence>
<sequence length="62" mass="6800">MKGLRHHAAVIRVEVRNDSTTRLLIEFLEVDPGGSDRFLGSAIDAAAGCRILHDWLNELAAT</sequence>
<name>A0A931I792_9NOCA</name>
<organism evidence="1 2">
    <name type="scientific">Nocardia bovistercoris</name>
    <dbReference type="NCBI Taxonomy" id="2785916"/>
    <lineage>
        <taxon>Bacteria</taxon>
        <taxon>Bacillati</taxon>
        <taxon>Actinomycetota</taxon>
        <taxon>Actinomycetes</taxon>
        <taxon>Mycobacteriales</taxon>
        <taxon>Nocardiaceae</taxon>
        <taxon>Nocardia</taxon>
    </lineage>
</organism>